<evidence type="ECO:0000313" key="4">
    <source>
        <dbReference type="WBParaSite" id="ASIM_0001955201-mRNA-1"/>
    </source>
</evidence>
<dbReference type="SMART" id="SM00220">
    <property type="entry name" value="S_TKc"/>
    <property type="match status" value="1"/>
</dbReference>
<gene>
    <name evidence="2" type="ORF">ASIM_LOCUS18941</name>
</gene>
<dbReference type="InterPro" id="IPR000719">
    <property type="entry name" value="Prot_kinase_dom"/>
</dbReference>
<dbReference type="AlphaFoldDB" id="A0A0M3KEZ3"/>
<keyword evidence="3" id="KW-1185">Reference proteome</keyword>
<dbReference type="GO" id="GO:0005524">
    <property type="term" value="F:ATP binding"/>
    <property type="evidence" value="ECO:0007669"/>
    <property type="project" value="InterPro"/>
</dbReference>
<dbReference type="Gene3D" id="1.10.510.10">
    <property type="entry name" value="Transferase(Phosphotransferase) domain 1"/>
    <property type="match status" value="1"/>
</dbReference>
<dbReference type="WBParaSite" id="ASIM_0001955201-mRNA-1">
    <property type="protein sequence ID" value="ASIM_0001955201-mRNA-1"/>
    <property type="gene ID" value="ASIM_0001955201"/>
</dbReference>
<dbReference type="InterPro" id="IPR011009">
    <property type="entry name" value="Kinase-like_dom_sf"/>
</dbReference>
<reference evidence="2 3" key="2">
    <citation type="submission" date="2018-11" db="EMBL/GenBank/DDBJ databases">
        <authorList>
            <consortium name="Pathogen Informatics"/>
        </authorList>
    </citation>
    <scope>NUCLEOTIDE SEQUENCE [LARGE SCALE GENOMIC DNA]</scope>
</reference>
<proteinExistence type="predicted"/>
<evidence type="ECO:0000313" key="3">
    <source>
        <dbReference type="Proteomes" id="UP000267096"/>
    </source>
</evidence>
<dbReference type="Proteomes" id="UP000267096">
    <property type="component" value="Unassembled WGS sequence"/>
</dbReference>
<dbReference type="PANTHER" id="PTHR11909">
    <property type="entry name" value="CASEIN KINASE-RELATED"/>
    <property type="match status" value="1"/>
</dbReference>
<name>A0A0M3KEZ3_ANISI</name>
<dbReference type="GO" id="GO:0004672">
    <property type="term" value="F:protein kinase activity"/>
    <property type="evidence" value="ECO:0007669"/>
    <property type="project" value="InterPro"/>
</dbReference>
<evidence type="ECO:0000313" key="2">
    <source>
        <dbReference type="EMBL" id="VDK66773.1"/>
    </source>
</evidence>
<sequence>MRTARKPTSADSFSAGEEDETTCILPQVGKTIEHRNIKFQILRQIWSGPFSNVFVVMDVNRNKKFAMKIEHQVDFGRSVLKLDVFVLKEFRHEKTPGFPRFIAAGRTSQLKFLVLQLVGPDINKLRRCLPEKKFCLSTALRLSQQTLERIETLHDVGWLSRDIKASNFAIGKKKNNNTVYMLDFGFARRYRDRKGNIYSQSTSAALLGSIHYASMAAHAFQDQCRRDDVESWFYMCCELIKGPLPWVSLDPKTDYNLIGEWKRYARFGGREELLRGVPFEFDSMLDLIDKIKFNERPDYKALRCMIDSVFTRLGVSHFALLFSSDDTLFF</sequence>
<reference evidence="4" key="1">
    <citation type="submission" date="2017-02" db="UniProtKB">
        <authorList>
            <consortium name="WormBaseParasite"/>
        </authorList>
    </citation>
    <scope>IDENTIFICATION</scope>
</reference>
<dbReference type="PROSITE" id="PS50011">
    <property type="entry name" value="PROTEIN_KINASE_DOM"/>
    <property type="match status" value="1"/>
</dbReference>
<feature type="domain" description="Protein kinase" evidence="1">
    <location>
        <begin position="39"/>
        <end position="310"/>
    </location>
</feature>
<protein>
    <submittedName>
        <fullName evidence="4">Protein kinase domain-containing protein</fullName>
    </submittedName>
</protein>
<dbReference type="InterPro" id="IPR050235">
    <property type="entry name" value="CK1_Ser-Thr_kinase"/>
</dbReference>
<accession>A0A0M3KEZ3</accession>
<evidence type="ECO:0000259" key="1">
    <source>
        <dbReference type="PROSITE" id="PS50011"/>
    </source>
</evidence>
<dbReference type="Pfam" id="PF00069">
    <property type="entry name" value="Pkinase"/>
    <property type="match status" value="1"/>
</dbReference>
<dbReference type="OrthoDB" id="5979581at2759"/>
<dbReference type="EMBL" id="UYRR01036327">
    <property type="protein sequence ID" value="VDK66773.1"/>
    <property type="molecule type" value="Genomic_DNA"/>
</dbReference>
<dbReference type="SUPFAM" id="SSF56112">
    <property type="entry name" value="Protein kinase-like (PK-like)"/>
    <property type="match status" value="1"/>
</dbReference>
<organism evidence="4">
    <name type="scientific">Anisakis simplex</name>
    <name type="common">Herring worm</name>
    <dbReference type="NCBI Taxonomy" id="6269"/>
    <lineage>
        <taxon>Eukaryota</taxon>
        <taxon>Metazoa</taxon>
        <taxon>Ecdysozoa</taxon>
        <taxon>Nematoda</taxon>
        <taxon>Chromadorea</taxon>
        <taxon>Rhabditida</taxon>
        <taxon>Spirurina</taxon>
        <taxon>Ascaridomorpha</taxon>
        <taxon>Ascaridoidea</taxon>
        <taxon>Anisakidae</taxon>
        <taxon>Anisakis</taxon>
        <taxon>Anisakis simplex complex</taxon>
    </lineage>
</organism>